<dbReference type="OrthoDB" id="3344043at2759"/>
<accession>A0A0F2M9G6</accession>
<dbReference type="AlphaFoldDB" id="A0A0F2M9G6"/>
<organism evidence="1 2">
    <name type="scientific">Sporothrix schenckii 1099-18</name>
    <dbReference type="NCBI Taxonomy" id="1397361"/>
    <lineage>
        <taxon>Eukaryota</taxon>
        <taxon>Fungi</taxon>
        <taxon>Dikarya</taxon>
        <taxon>Ascomycota</taxon>
        <taxon>Pezizomycotina</taxon>
        <taxon>Sordariomycetes</taxon>
        <taxon>Sordariomycetidae</taxon>
        <taxon>Ophiostomatales</taxon>
        <taxon>Ophiostomataceae</taxon>
        <taxon>Sporothrix</taxon>
    </lineage>
</organism>
<evidence type="ECO:0000313" key="2">
    <source>
        <dbReference type="Proteomes" id="UP000033710"/>
    </source>
</evidence>
<dbReference type="RefSeq" id="XP_016588963.1">
    <property type="nucleotide sequence ID" value="XM_016729713.1"/>
</dbReference>
<dbReference type="Proteomes" id="UP000033710">
    <property type="component" value="Unassembled WGS sequence"/>
</dbReference>
<reference evidence="1 2" key="1">
    <citation type="journal article" date="2014" name="BMC Genomics">
        <title>Comparative genomics of the major fungal agents of human and animal Sporotrichosis: Sporothrix schenckii and Sporothrix brasiliensis.</title>
        <authorList>
            <person name="Teixeira M.M."/>
            <person name="de Almeida L.G."/>
            <person name="Kubitschek-Barreira P."/>
            <person name="Alves F.L."/>
            <person name="Kioshima E.S."/>
            <person name="Abadio A.K."/>
            <person name="Fernandes L."/>
            <person name="Derengowski L.S."/>
            <person name="Ferreira K.S."/>
            <person name="Souza R.C."/>
            <person name="Ruiz J.C."/>
            <person name="de Andrade N.C."/>
            <person name="Paes H.C."/>
            <person name="Nicola A.M."/>
            <person name="Albuquerque P."/>
            <person name="Gerber A.L."/>
            <person name="Martins V.P."/>
            <person name="Peconick L.D."/>
            <person name="Neto A.V."/>
            <person name="Chaucanez C.B."/>
            <person name="Silva P.A."/>
            <person name="Cunha O.L."/>
            <person name="de Oliveira F.F."/>
            <person name="dos Santos T.C."/>
            <person name="Barros A.L."/>
            <person name="Soares M.A."/>
            <person name="de Oliveira L.M."/>
            <person name="Marini M.M."/>
            <person name="Villalobos-Duno H."/>
            <person name="Cunha M.M."/>
            <person name="de Hoog S."/>
            <person name="da Silveira J.F."/>
            <person name="Henrissat B."/>
            <person name="Nino-Vega G.A."/>
            <person name="Cisalpino P.S."/>
            <person name="Mora-Montes H.M."/>
            <person name="Almeida S.R."/>
            <person name="Stajich J.E."/>
            <person name="Lopes-Bezerra L.M."/>
            <person name="Vasconcelos A.T."/>
            <person name="Felipe M.S."/>
        </authorList>
    </citation>
    <scope>NUCLEOTIDE SEQUENCE [LARGE SCALE GENOMIC DNA]</scope>
    <source>
        <strain evidence="1 2">1099-18</strain>
    </source>
</reference>
<comment type="caution">
    <text evidence="1">The sequence shown here is derived from an EMBL/GenBank/DDBJ whole genome shotgun (WGS) entry which is preliminary data.</text>
</comment>
<sequence>MSPHNDIQHGTRADGRLEQSVHTADWAQLATTTDTFPVPILARLAAADVSPLAVVVARNIAFNFHLSRDGHSRLTGALGNLMSYSGLGNAIYFGIGIKHIIRISSVTINA</sequence>
<reference evidence="1 2" key="2">
    <citation type="journal article" date="2015" name="Eukaryot. Cell">
        <title>Asexual propagation of a virulent clone complex in a human and feline outbreak of sporotrichosis.</title>
        <authorList>
            <person name="Teixeira Mde M."/>
            <person name="Rodrigues A.M."/>
            <person name="Tsui C.K."/>
            <person name="de Almeida L.G."/>
            <person name="Van Diepeningen A.D."/>
            <person name="van den Ende B.G."/>
            <person name="Fernandes G.F."/>
            <person name="Kano R."/>
            <person name="Hamelin R.C."/>
            <person name="Lopes-Bezerra L.M."/>
            <person name="Vasconcelos A.T."/>
            <person name="de Hoog S."/>
            <person name="de Camargo Z.P."/>
            <person name="Felipe M.S."/>
        </authorList>
    </citation>
    <scope>NUCLEOTIDE SEQUENCE [LARGE SCALE GENOMIC DNA]</scope>
    <source>
        <strain evidence="1 2">1099-18</strain>
    </source>
</reference>
<evidence type="ECO:0000313" key="1">
    <source>
        <dbReference type="EMBL" id="KJR86287.1"/>
    </source>
</evidence>
<name>A0A0F2M9G6_SPOSC</name>
<dbReference type="KEGG" id="ssck:SPSK_02850"/>
<gene>
    <name evidence="1" type="ORF">SPSK_02850</name>
</gene>
<dbReference type="VEuPathDB" id="FungiDB:SPSK_02850"/>
<protein>
    <submittedName>
        <fullName evidence="1">Uncharacterized protein</fullName>
    </submittedName>
</protein>
<proteinExistence type="predicted"/>
<dbReference type="GeneID" id="27664990"/>
<dbReference type="EMBL" id="AXCR01000006">
    <property type="protein sequence ID" value="KJR86287.1"/>
    <property type="molecule type" value="Genomic_DNA"/>
</dbReference>